<reference evidence="5 6" key="1">
    <citation type="submission" date="2011-07" db="EMBL/GenBank/DDBJ databases">
        <authorList>
            <person name="Harkins D.M."/>
            <person name="Madupu R."/>
            <person name="Durkin A.S."/>
            <person name="Torralba M."/>
            <person name="Methe B."/>
            <person name="Sutton G.G."/>
            <person name="Nelson K.E."/>
        </authorList>
    </citation>
    <scope>NUCLEOTIDE SEQUENCE [LARGE SCALE GENOMIC DNA]</scope>
    <source>
        <strain evidence="5 6">HK 85</strain>
    </source>
</reference>
<dbReference type="GO" id="GO:0008615">
    <property type="term" value="P:pyridoxine biosynthetic process"/>
    <property type="evidence" value="ECO:0007669"/>
    <property type="project" value="InterPro"/>
</dbReference>
<keyword evidence="3" id="KW-0288">FMN</keyword>
<dbReference type="SUPFAM" id="SSF50475">
    <property type="entry name" value="FMN-binding split barrel"/>
    <property type="match status" value="1"/>
</dbReference>
<protein>
    <submittedName>
        <fullName evidence="5">Pyridoxamine 5'-phosphate oxidase domain protein</fullName>
    </submittedName>
</protein>
<comment type="caution">
    <text evidence="5">The sequence shown here is derived from an EMBL/GenBank/DDBJ whole genome shotgun (WGS) entry which is preliminary data.</text>
</comment>
<name>F9Q8K2_9PAST</name>
<evidence type="ECO:0000256" key="3">
    <source>
        <dbReference type="ARBA" id="ARBA00022643"/>
    </source>
</evidence>
<comment type="cofactor">
    <cofactor evidence="1">
        <name>FMN</name>
        <dbReference type="ChEBI" id="CHEBI:58210"/>
    </cofactor>
</comment>
<dbReference type="EMBL" id="AFUV01000010">
    <property type="protein sequence ID" value="EGV06145.1"/>
    <property type="molecule type" value="Genomic_DNA"/>
</dbReference>
<dbReference type="STRING" id="1035188.HMPREF9952_1855"/>
<keyword evidence="4" id="KW-0560">Oxidoreductase</keyword>
<accession>F9Q8K2</accession>
<evidence type="ECO:0000256" key="1">
    <source>
        <dbReference type="ARBA" id="ARBA00001917"/>
    </source>
</evidence>
<organism evidence="5 6">
    <name type="scientific">Haemophilus pittmaniae HK 85</name>
    <dbReference type="NCBI Taxonomy" id="1035188"/>
    <lineage>
        <taxon>Bacteria</taxon>
        <taxon>Pseudomonadati</taxon>
        <taxon>Pseudomonadota</taxon>
        <taxon>Gammaproteobacteria</taxon>
        <taxon>Pasteurellales</taxon>
        <taxon>Pasteurellaceae</taxon>
        <taxon>Haemophilus</taxon>
    </lineage>
</organism>
<dbReference type="InterPro" id="IPR012349">
    <property type="entry name" value="Split_barrel_FMN-bd"/>
</dbReference>
<gene>
    <name evidence="5" type="ORF">HMPREF9952_1855</name>
</gene>
<dbReference type="PANTHER" id="PTHR10851">
    <property type="entry name" value="PYRIDOXINE-5-PHOSPHATE OXIDASE"/>
    <property type="match status" value="1"/>
</dbReference>
<evidence type="ECO:0000313" key="6">
    <source>
        <dbReference type="Proteomes" id="UP000006235"/>
    </source>
</evidence>
<evidence type="ECO:0000256" key="4">
    <source>
        <dbReference type="ARBA" id="ARBA00023002"/>
    </source>
</evidence>
<dbReference type="Gene3D" id="2.30.110.10">
    <property type="entry name" value="Electron Transport, Fmn-binding Protein, Chain A"/>
    <property type="match status" value="1"/>
</dbReference>
<dbReference type="GO" id="GO:0010181">
    <property type="term" value="F:FMN binding"/>
    <property type="evidence" value="ECO:0007669"/>
    <property type="project" value="InterPro"/>
</dbReference>
<dbReference type="GO" id="GO:0004733">
    <property type="term" value="F:pyridoxamine phosphate oxidase activity"/>
    <property type="evidence" value="ECO:0007669"/>
    <property type="project" value="InterPro"/>
</dbReference>
<proteinExistence type="predicted"/>
<dbReference type="AlphaFoldDB" id="F9Q8K2"/>
<dbReference type="Proteomes" id="UP000006235">
    <property type="component" value="Unassembled WGS sequence"/>
</dbReference>
<evidence type="ECO:0000256" key="2">
    <source>
        <dbReference type="ARBA" id="ARBA00022630"/>
    </source>
</evidence>
<dbReference type="InterPro" id="IPR000659">
    <property type="entry name" value="Pyridox_Oxase"/>
</dbReference>
<evidence type="ECO:0000313" key="5">
    <source>
        <dbReference type="EMBL" id="EGV06145.1"/>
    </source>
</evidence>
<sequence length="93" mass="10309">MDLHNIREDYSKQSLSKEDCAADPLTQFEQWLQEAIKAQVNEPTAVNVATVNEDGRPSSRIVLLKEVNAQGFVFSPIITAVKAAPLAISLLWQ</sequence>
<keyword evidence="2" id="KW-0285">Flavoprotein</keyword>
<dbReference type="PANTHER" id="PTHR10851:SF0">
    <property type="entry name" value="PYRIDOXINE-5'-PHOSPHATE OXIDASE"/>
    <property type="match status" value="1"/>
</dbReference>